<keyword evidence="1" id="KW-0862">Zinc</keyword>
<dbReference type="PANTHER" id="PTHR31315:SF1">
    <property type="entry name" value="PROTEIN SIP5"/>
    <property type="match status" value="1"/>
</dbReference>
<gene>
    <name evidence="5" type="ORF">M0813_29294</name>
</gene>
<dbReference type="InterPro" id="IPR001841">
    <property type="entry name" value="Znf_RING"/>
</dbReference>
<keyword evidence="1" id="KW-0479">Metal-binding</keyword>
<reference evidence="5" key="1">
    <citation type="submission" date="2022-08" db="EMBL/GenBank/DDBJ databases">
        <title>Novel sulfate-reducing endosymbionts in the free-living metamonad Anaeramoeba.</title>
        <authorList>
            <person name="Jerlstrom-Hultqvist J."/>
            <person name="Cepicka I."/>
            <person name="Gallot-Lavallee L."/>
            <person name="Salas-Leiva D."/>
            <person name="Curtis B.A."/>
            <person name="Zahonova K."/>
            <person name="Pipaliya S."/>
            <person name="Dacks J."/>
            <person name="Roger A.J."/>
        </authorList>
    </citation>
    <scope>NUCLEOTIDE SEQUENCE</scope>
    <source>
        <strain evidence="5">Schooner1</strain>
    </source>
</reference>
<feature type="region of interest" description="Disordered" evidence="3">
    <location>
        <begin position="205"/>
        <end position="224"/>
    </location>
</feature>
<dbReference type="Proteomes" id="UP001150062">
    <property type="component" value="Unassembled WGS sequence"/>
</dbReference>
<comment type="caution">
    <text evidence="5">The sequence shown here is derived from an EMBL/GenBank/DDBJ whole genome shotgun (WGS) entry which is preliminary data.</text>
</comment>
<evidence type="ECO:0000256" key="2">
    <source>
        <dbReference type="SAM" id="Coils"/>
    </source>
</evidence>
<name>A0ABQ8XQ04_9EUKA</name>
<proteinExistence type="predicted"/>
<evidence type="ECO:0000256" key="1">
    <source>
        <dbReference type="PROSITE-ProRule" id="PRU00175"/>
    </source>
</evidence>
<keyword evidence="6" id="KW-1185">Reference proteome</keyword>
<evidence type="ECO:0000313" key="6">
    <source>
        <dbReference type="Proteomes" id="UP001150062"/>
    </source>
</evidence>
<feature type="domain" description="RING-type" evidence="4">
    <location>
        <begin position="69"/>
        <end position="113"/>
    </location>
</feature>
<protein>
    <recommendedName>
        <fullName evidence="4">RING-type domain-containing protein</fullName>
    </recommendedName>
</protein>
<keyword evidence="1" id="KW-0863">Zinc-finger</keyword>
<keyword evidence="2" id="KW-0175">Coiled coil</keyword>
<evidence type="ECO:0000256" key="3">
    <source>
        <dbReference type="SAM" id="MobiDB-lite"/>
    </source>
</evidence>
<dbReference type="InterPro" id="IPR039301">
    <property type="entry name" value="Sip5/DA2"/>
</dbReference>
<dbReference type="EMBL" id="JAOAOG010000269">
    <property type="protein sequence ID" value="KAJ6234701.1"/>
    <property type="molecule type" value="Genomic_DNA"/>
</dbReference>
<feature type="coiled-coil region" evidence="2">
    <location>
        <begin position="133"/>
        <end position="171"/>
    </location>
</feature>
<dbReference type="PANTHER" id="PTHR31315">
    <property type="entry name" value="PROTEIN SIP5"/>
    <property type="match status" value="1"/>
</dbReference>
<dbReference type="PROSITE" id="PS50089">
    <property type="entry name" value="ZF_RING_2"/>
    <property type="match status" value="1"/>
</dbReference>
<evidence type="ECO:0000259" key="4">
    <source>
        <dbReference type="PROSITE" id="PS50089"/>
    </source>
</evidence>
<accession>A0ABQ8XQ04</accession>
<organism evidence="5 6">
    <name type="scientific">Anaeramoeba flamelloides</name>
    <dbReference type="NCBI Taxonomy" id="1746091"/>
    <lineage>
        <taxon>Eukaryota</taxon>
        <taxon>Metamonada</taxon>
        <taxon>Anaeramoebidae</taxon>
        <taxon>Anaeramoeba</taxon>
    </lineage>
</organism>
<sequence length="335" mass="40568">MSILTDKLKKKQLRRLLRHSRKYLYSPTYEIYSEIRYDQPYIKELIQTKKLSPLFHPQSLKSDIVSCECNICFNFFPILNQTTCCSKQICSECFLQIQPKAKTTTTNMCPFCRSPGFSVSFSLRSGLKKITHLNNTKINKEKLQLSRESERNEFQKTNEETRKKLLKIRHEEEKNGLYEQERNEDLRKEKIRKREKEMFLLQKKKQEQIQRKLDKTREKERQIKRERERERLRILEKQRQIQREKLLEREREKEKERERENENENEKGVIDEKIKNLTFNSNMINAIMNEPTLLNEIVKKIHQLPDQNHKIDVSSLQKIILQTMQKNYSSEMLNK</sequence>
<evidence type="ECO:0000313" key="5">
    <source>
        <dbReference type="EMBL" id="KAJ6234701.1"/>
    </source>
</evidence>